<evidence type="ECO:0000313" key="4">
    <source>
        <dbReference type="Proteomes" id="UP000286680"/>
    </source>
</evidence>
<dbReference type="RefSeq" id="WP_105306972.1">
    <property type="nucleotide sequence ID" value="NZ_PIPS01000006.1"/>
</dbReference>
<reference evidence="4" key="1">
    <citation type="journal article" date="2018" name="Front. Microbiol.">
        <title>Genome-Based Analysis Reveals the Taxonomy and Diversity of the Family Idiomarinaceae.</title>
        <authorList>
            <person name="Liu Y."/>
            <person name="Lai Q."/>
            <person name="Shao Z."/>
        </authorList>
    </citation>
    <scope>NUCLEOTIDE SEQUENCE [LARGE SCALE GENOMIC DNA]</scope>
    <source>
        <strain evidence="4">SN-14</strain>
    </source>
</reference>
<feature type="compositionally biased region" description="Basic and acidic residues" evidence="1">
    <location>
        <begin position="1"/>
        <end position="17"/>
    </location>
</feature>
<proteinExistence type="predicted"/>
<sequence length="176" mass="19818">MKDKKQQLDAMIHEHQQQDSGVTPPADLWAGIESRLEERPVQQTATPIATKWWFAGGLSAVAASLMTVAVIVGLQSPVTKQPDVSEWYLLAQQMNQAQHQQVDAMASGYQLAGYEMTQNNYIESLASLRNAKQQLLLSMQENGGDAQMIDMLRWINEQEIQLLKHAYQQQPVLEEI</sequence>
<organism evidence="3 4">
    <name type="scientific">Idiomarina aquatica</name>
    <dbReference type="NCBI Taxonomy" id="1327752"/>
    <lineage>
        <taxon>Bacteria</taxon>
        <taxon>Pseudomonadati</taxon>
        <taxon>Pseudomonadota</taxon>
        <taxon>Gammaproteobacteria</taxon>
        <taxon>Alteromonadales</taxon>
        <taxon>Idiomarinaceae</taxon>
        <taxon>Idiomarina</taxon>
    </lineage>
</organism>
<gene>
    <name evidence="3" type="ORF">CWE23_13625</name>
</gene>
<evidence type="ECO:0000313" key="3">
    <source>
        <dbReference type="EMBL" id="RUO39716.1"/>
    </source>
</evidence>
<evidence type="ECO:0000256" key="1">
    <source>
        <dbReference type="SAM" id="MobiDB-lite"/>
    </source>
</evidence>
<keyword evidence="2" id="KW-1133">Transmembrane helix</keyword>
<accession>A0AA94ECZ6</accession>
<evidence type="ECO:0000256" key="2">
    <source>
        <dbReference type="SAM" id="Phobius"/>
    </source>
</evidence>
<dbReference type="EMBL" id="PIPS01000006">
    <property type="protein sequence ID" value="RUO39716.1"/>
    <property type="molecule type" value="Genomic_DNA"/>
</dbReference>
<dbReference type="Proteomes" id="UP000286680">
    <property type="component" value="Unassembled WGS sequence"/>
</dbReference>
<feature type="region of interest" description="Disordered" evidence="1">
    <location>
        <begin position="1"/>
        <end position="25"/>
    </location>
</feature>
<dbReference type="AlphaFoldDB" id="A0AA94ECZ6"/>
<comment type="caution">
    <text evidence="3">The sequence shown here is derived from an EMBL/GenBank/DDBJ whole genome shotgun (WGS) entry which is preliminary data.</text>
</comment>
<keyword evidence="4" id="KW-1185">Reference proteome</keyword>
<name>A0AA94ECZ6_9GAMM</name>
<feature type="transmembrane region" description="Helical" evidence="2">
    <location>
        <begin position="52"/>
        <end position="74"/>
    </location>
</feature>
<protein>
    <submittedName>
        <fullName evidence="3">Uncharacterized protein</fullName>
    </submittedName>
</protein>
<keyword evidence="2" id="KW-0812">Transmembrane</keyword>
<keyword evidence="2" id="KW-0472">Membrane</keyword>